<dbReference type="CDD" id="cd00609">
    <property type="entry name" value="AAT_like"/>
    <property type="match status" value="1"/>
</dbReference>
<feature type="chain" id="PRO_5009192197" evidence="7">
    <location>
        <begin position="25"/>
        <end position="518"/>
    </location>
</feature>
<evidence type="ECO:0000256" key="4">
    <source>
        <dbReference type="ARBA" id="ARBA00022679"/>
    </source>
</evidence>
<proteinExistence type="inferred from homology"/>
<dbReference type="KEGG" id="fcy:FRACYDRAFT_195837"/>
<evidence type="ECO:0000259" key="8">
    <source>
        <dbReference type="Pfam" id="PF00155"/>
    </source>
</evidence>
<keyword evidence="3" id="KW-0032">Aminotransferase</keyword>
<dbReference type="InterPro" id="IPR004839">
    <property type="entry name" value="Aminotransferase_I/II_large"/>
</dbReference>
<comment type="similarity">
    <text evidence="2">Belongs to the class-I pyridoxal-phosphate-dependent aminotransferase family.</text>
</comment>
<comment type="cofactor">
    <cofactor evidence="1">
        <name>pyridoxal 5'-phosphate</name>
        <dbReference type="ChEBI" id="CHEBI:597326"/>
    </cofactor>
</comment>
<dbReference type="PANTHER" id="PTHR43807:SF20">
    <property type="entry name" value="FI04487P"/>
    <property type="match status" value="1"/>
</dbReference>
<evidence type="ECO:0000256" key="2">
    <source>
        <dbReference type="ARBA" id="ARBA00007441"/>
    </source>
</evidence>
<evidence type="ECO:0000256" key="6">
    <source>
        <dbReference type="SAM" id="MobiDB-lite"/>
    </source>
</evidence>
<accession>A0A1E7ESM9</accession>
<feature type="signal peptide" evidence="7">
    <location>
        <begin position="1"/>
        <end position="24"/>
    </location>
</feature>
<gene>
    <name evidence="9" type="ORF">FRACYDRAFT_195837</name>
</gene>
<dbReference type="FunFam" id="3.40.640.10:FF:000024">
    <property type="entry name" value="Kynurenine--oxoglutarate transaminase 3"/>
    <property type="match status" value="1"/>
</dbReference>
<keyword evidence="5" id="KW-0663">Pyridoxal phosphate</keyword>
<feature type="domain" description="Aminotransferase class I/classII large" evidence="8">
    <location>
        <begin position="101"/>
        <end position="493"/>
    </location>
</feature>
<dbReference type="Proteomes" id="UP000095751">
    <property type="component" value="Unassembled WGS sequence"/>
</dbReference>
<dbReference type="Gene3D" id="3.90.1150.10">
    <property type="entry name" value="Aspartate Aminotransferase, domain 1"/>
    <property type="match status" value="1"/>
</dbReference>
<organism evidence="9 10">
    <name type="scientific">Fragilariopsis cylindrus CCMP1102</name>
    <dbReference type="NCBI Taxonomy" id="635003"/>
    <lineage>
        <taxon>Eukaryota</taxon>
        <taxon>Sar</taxon>
        <taxon>Stramenopiles</taxon>
        <taxon>Ochrophyta</taxon>
        <taxon>Bacillariophyta</taxon>
        <taxon>Bacillariophyceae</taxon>
        <taxon>Bacillariophycidae</taxon>
        <taxon>Bacillariales</taxon>
        <taxon>Bacillariaceae</taxon>
        <taxon>Fragilariopsis</taxon>
    </lineage>
</organism>
<dbReference type="InterPro" id="IPR051326">
    <property type="entry name" value="Kynurenine-oxoglutarate_AT"/>
</dbReference>
<sequence>MALRYSKNLSIIATFLSTNLWCSAFLLSSEIGVLRNRNHNKHFSTTDEDRKEGVTEKDSDNISPLSSSPPPSSSLLSKRLDGLDAPTVWHEFSPLAVKHKSINLGQGFPDWDPPRFVIEELKRSTDPEYNDANQYARSAAHLPLAEALRNDYVDYQWKESDLPTDILHNLDAVTNIATATGVTNVLYCALQGLVNPGDEVLLLEPYFDIYSSQVKLAGGTPIYCPLRSDISKLVGASEFFTLDLDELASKITTKTKVLILNTPHNPTGKIFNIDELEGIANLVSDYPNLIVLSDEVYQHLLFDKEKEPHISIATVNNGQIWDQTLTMSSAGKTFSCTGWKVGWAIGPAHLIKAITAVQQWCNFSPVTPTQDAISRALVLARRPYEGYDSYYDWLVAGYEQKRSILIDALENAGIITPAMPRMAVIKSETPTKGEATETIMPRDWALSRWLTTTVGVTAIPPSAFYGPDNLHLASNTLRFAFCKNEDTLLEASRRLEDYHFPTVSTSSAAAATDAELSS</sequence>
<keyword evidence="10" id="KW-1185">Reference proteome</keyword>
<evidence type="ECO:0000313" key="9">
    <source>
        <dbReference type="EMBL" id="OEU08971.1"/>
    </source>
</evidence>
<feature type="region of interest" description="Disordered" evidence="6">
    <location>
        <begin position="41"/>
        <end position="77"/>
    </location>
</feature>
<dbReference type="GO" id="GO:0030170">
    <property type="term" value="F:pyridoxal phosphate binding"/>
    <property type="evidence" value="ECO:0007669"/>
    <property type="project" value="InterPro"/>
</dbReference>
<reference evidence="9 10" key="1">
    <citation type="submission" date="2016-09" db="EMBL/GenBank/DDBJ databases">
        <title>Extensive genetic diversity and differential bi-allelic expression allows diatom success in the polar Southern Ocean.</title>
        <authorList>
            <consortium name="DOE Joint Genome Institute"/>
            <person name="Mock T."/>
            <person name="Otillar R.P."/>
            <person name="Strauss J."/>
            <person name="Dupont C."/>
            <person name="Frickenhaus S."/>
            <person name="Maumus F."/>
            <person name="Mcmullan M."/>
            <person name="Sanges R."/>
            <person name="Schmutz J."/>
            <person name="Toseland A."/>
            <person name="Valas R."/>
            <person name="Veluchamy A."/>
            <person name="Ward B.J."/>
            <person name="Allen A."/>
            <person name="Barry K."/>
            <person name="Falciatore A."/>
            <person name="Ferrante M."/>
            <person name="Fortunato A.E."/>
            <person name="Gloeckner G."/>
            <person name="Gruber A."/>
            <person name="Hipkin R."/>
            <person name="Janech M."/>
            <person name="Kroth P."/>
            <person name="Leese F."/>
            <person name="Lindquist E."/>
            <person name="Lyon B.R."/>
            <person name="Martin J."/>
            <person name="Mayer C."/>
            <person name="Parker M."/>
            <person name="Quesneville H."/>
            <person name="Raymond J."/>
            <person name="Uhlig C."/>
            <person name="Valentin K.U."/>
            <person name="Worden A.Z."/>
            <person name="Armbrust E.V."/>
            <person name="Bowler C."/>
            <person name="Green B."/>
            <person name="Moulton V."/>
            <person name="Van Oosterhout C."/>
            <person name="Grigoriev I."/>
        </authorList>
    </citation>
    <scope>NUCLEOTIDE SEQUENCE [LARGE SCALE GENOMIC DNA]</scope>
    <source>
        <strain evidence="9 10">CCMP1102</strain>
    </source>
</reference>
<name>A0A1E7ESM9_9STRA</name>
<dbReference type="AlphaFoldDB" id="A0A1E7ESM9"/>
<dbReference type="SUPFAM" id="SSF53383">
    <property type="entry name" value="PLP-dependent transferases"/>
    <property type="match status" value="1"/>
</dbReference>
<dbReference type="InterPro" id="IPR015421">
    <property type="entry name" value="PyrdxlP-dep_Trfase_major"/>
</dbReference>
<dbReference type="InterPro" id="IPR015422">
    <property type="entry name" value="PyrdxlP-dep_Trfase_small"/>
</dbReference>
<dbReference type="InterPro" id="IPR015424">
    <property type="entry name" value="PyrdxlP-dep_Trfase"/>
</dbReference>
<dbReference type="Pfam" id="PF00155">
    <property type="entry name" value="Aminotran_1_2"/>
    <property type="match status" value="1"/>
</dbReference>
<dbReference type="GO" id="GO:0005737">
    <property type="term" value="C:cytoplasm"/>
    <property type="evidence" value="ECO:0007669"/>
    <property type="project" value="TreeGrafter"/>
</dbReference>
<dbReference type="EMBL" id="KV784378">
    <property type="protein sequence ID" value="OEU08971.1"/>
    <property type="molecule type" value="Genomic_DNA"/>
</dbReference>
<dbReference type="Gene3D" id="3.40.640.10">
    <property type="entry name" value="Type I PLP-dependent aspartate aminotransferase-like (Major domain)"/>
    <property type="match status" value="1"/>
</dbReference>
<keyword evidence="7" id="KW-0732">Signal</keyword>
<keyword evidence="4 9" id="KW-0808">Transferase</keyword>
<evidence type="ECO:0000313" key="10">
    <source>
        <dbReference type="Proteomes" id="UP000095751"/>
    </source>
</evidence>
<evidence type="ECO:0000256" key="5">
    <source>
        <dbReference type="ARBA" id="ARBA00022898"/>
    </source>
</evidence>
<feature type="compositionally biased region" description="Basic and acidic residues" evidence="6">
    <location>
        <begin position="44"/>
        <end position="60"/>
    </location>
</feature>
<dbReference type="OrthoDB" id="2414662at2759"/>
<evidence type="ECO:0000256" key="1">
    <source>
        <dbReference type="ARBA" id="ARBA00001933"/>
    </source>
</evidence>
<dbReference type="GO" id="GO:0016212">
    <property type="term" value="F:kynurenine-oxoglutarate transaminase activity"/>
    <property type="evidence" value="ECO:0007669"/>
    <property type="project" value="TreeGrafter"/>
</dbReference>
<dbReference type="PANTHER" id="PTHR43807">
    <property type="entry name" value="FI04487P"/>
    <property type="match status" value="1"/>
</dbReference>
<evidence type="ECO:0000256" key="3">
    <source>
        <dbReference type="ARBA" id="ARBA00022576"/>
    </source>
</evidence>
<evidence type="ECO:0000256" key="7">
    <source>
        <dbReference type="SAM" id="SignalP"/>
    </source>
</evidence>
<protein>
    <submittedName>
        <fullName evidence="9">PLP-dependent transferase</fullName>
    </submittedName>
</protein>
<dbReference type="InParanoid" id="A0A1E7ESM9"/>